<evidence type="ECO:0000259" key="2">
    <source>
        <dbReference type="PROSITE" id="PS50943"/>
    </source>
</evidence>
<protein>
    <submittedName>
        <fullName evidence="4">Transcriptional regulator</fullName>
    </submittedName>
</protein>
<organism evidence="4 5">
    <name type="scientific">Photobacterium leiognathi</name>
    <dbReference type="NCBI Taxonomy" id="553611"/>
    <lineage>
        <taxon>Bacteria</taxon>
        <taxon>Pseudomonadati</taxon>
        <taxon>Pseudomonadota</taxon>
        <taxon>Gammaproteobacteria</taxon>
        <taxon>Vibrionales</taxon>
        <taxon>Vibrionaceae</taxon>
        <taxon>Photobacterium</taxon>
    </lineage>
</organism>
<dbReference type="EMBL" id="PYOI01000001">
    <property type="protein sequence ID" value="PSV86563.1"/>
    <property type="molecule type" value="Genomic_DNA"/>
</dbReference>
<dbReference type="InterPro" id="IPR010982">
    <property type="entry name" value="Lambda_DNA-bd_dom_sf"/>
</dbReference>
<evidence type="ECO:0000313" key="5">
    <source>
        <dbReference type="Proteomes" id="UP000240410"/>
    </source>
</evidence>
<dbReference type="OrthoDB" id="5891007at2"/>
<dbReference type="EMBL" id="PYOJ01000028">
    <property type="protein sequence ID" value="PSV87435.1"/>
    <property type="molecule type" value="Genomic_DNA"/>
</dbReference>
<dbReference type="Pfam" id="PF01381">
    <property type="entry name" value="HTH_3"/>
    <property type="match status" value="1"/>
</dbReference>
<evidence type="ECO:0000313" key="6">
    <source>
        <dbReference type="Proteomes" id="UP000241566"/>
    </source>
</evidence>
<dbReference type="InterPro" id="IPR001387">
    <property type="entry name" value="Cro/C1-type_HTH"/>
</dbReference>
<accession>A0A0D8MZQ1</accession>
<dbReference type="Proteomes" id="UP000241566">
    <property type="component" value="Unassembled WGS sequence"/>
</dbReference>
<dbReference type="GO" id="GO:0003677">
    <property type="term" value="F:DNA binding"/>
    <property type="evidence" value="ECO:0007669"/>
    <property type="project" value="InterPro"/>
</dbReference>
<evidence type="ECO:0000313" key="3">
    <source>
        <dbReference type="EMBL" id="PSV86563.1"/>
    </source>
</evidence>
<evidence type="ECO:0000313" key="4">
    <source>
        <dbReference type="EMBL" id="PSV87435.1"/>
    </source>
</evidence>
<dbReference type="STRING" id="553611.GCA_001557755_03065"/>
<dbReference type="Proteomes" id="UP000240410">
    <property type="component" value="Unassembled WGS sequence"/>
</dbReference>
<dbReference type="PROSITE" id="PS50943">
    <property type="entry name" value="HTH_CROC1"/>
    <property type="match status" value="1"/>
</dbReference>
<keyword evidence="6" id="KW-1185">Reference proteome</keyword>
<dbReference type="RefSeq" id="WP_006645195.1">
    <property type="nucleotide sequence ID" value="NZ_CP131599.1"/>
</dbReference>
<dbReference type="CDD" id="cd00093">
    <property type="entry name" value="HTH_XRE"/>
    <property type="match status" value="1"/>
</dbReference>
<reference evidence="4 5" key="1">
    <citation type="submission" date="2018-03" db="EMBL/GenBank/DDBJ databases">
        <title>Whole genome sequencing of Histamine producing bacteria.</title>
        <authorList>
            <person name="Butler K."/>
        </authorList>
    </citation>
    <scope>NUCLEOTIDE SEQUENCE [LARGE SCALE GENOMIC DNA]</scope>
    <source>
        <strain evidence="3 6">ATCC 25521</strain>
        <strain evidence="4 5">ATCC 33979</strain>
    </source>
</reference>
<feature type="domain" description="HTH cro/C1-type" evidence="2">
    <location>
        <begin position="13"/>
        <end position="67"/>
    </location>
</feature>
<name>A0A0D8MZQ1_PHOLE</name>
<dbReference type="AlphaFoldDB" id="A0A0D8MZQ1"/>
<dbReference type="SUPFAM" id="SSF47413">
    <property type="entry name" value="lambda repressor-like DNA-binding domains"/>
    <property type="match status" value="1"/>
</dbReference>
<feature type="region of interest" description="Disordered" evidence="1">
    <location>
        <begin position="1"/>
        <end position="26"/>
    </location>
</feature>
<proteinExistence type="predicted"/>
<evidence type="ECO:0000256" key="1">
    <source>
        <dbReference type="SAM" id="MobiDB-lite"/>
    </source>
</evidence>
<dbReference type="GeneID" id="99742953"/>
<gene>
    <name evidence="4" type="ORF">CTM89_17280</name>
    <name evidence="3" type="ORF">CTM94_01810</name>
</gene>
<sequence>MQITSAKMLANAVRDQRKAQSRTQSDTAKLVGIKQTTVSAFENNPESTKLETLFKLLAALDLELHVQPRNTNTEPHTTQQKWNEEW</sequence>
<dbReference type="SMART" id="SM00530">
    <property type="entry name" value="HTH_XRE"/>
    <property type="match status" value="1"/>
</dbReference>
<comment type="caution">
    <text evidence="4">The sequence shown here is derived from an EMBL/GenBank/DDBJ whole genome shotgun (WGS) entry which is preliminary data.</text>
</comment>
<dbReference type="Gene3D" id="1.10.260.40">
    <property type="entry name" value="lambda repressor-like DNA-binding domains"/>
    <property type="match status" value="1"/>
</dbReference>